<dbReference type="EMBL" id="JAUJWV010000001">
    <property type="protein sequence ID" value="MDN7240963.1"/>
    <property type="molecule type" value="Genomic_DNA"/>
</dbReference>
<gene>
    <name evidence="1" type="ORF">QWY14_04135</name>
</gene>
<protein>
    <submittedName>
        <fullName evidence="1">Uncharacterized protein</fullName>
    </submittedName>
</protein>
<dbReference type="Proteomes" id="UP001172055">
    <property type="component" value="Unassembled WGS sequence"/>
</dbReference>
<evidence type="ECO:0000313" key="2">
    <source>
        <dbReference type="Proteomes" id="UP001172055"/>
    </source>
</evidence>
<evidence type="ECO:0000313" key="1">
    <source>
        <dbReference type="EMBL" id="MDN7240963.1"/>
    </source>
</evidence>
<proteinExistence type="predicted"/>
<dbReference type="InterPro" id="IPR046500">
    <property type="entry name" value="DUF6678"/>
</dbReference>
<dbReference type="RefSeq" id="WP_301722856.1">
    <property type="nucleotide sequence ID" value="NZ_JAUJWV010000001.1"/>
</dbReference>
<organism evidence="1 2">
    <name type="scientific">Planococcus shixiaomingii</name>
    <dbReference type="NCBI Taxonomy" id="3058393"/>
    <lineage>
        <taxon>Bacteria</taxon>
        <taxon>Bacillati</taxon>
        <taxon>Bacillota</taxon>
        <taxon>Bacilli</taxon>
        <taxon>Bacillales</taxon>
        <taxon>Caryophanaceae</taxon>
        <taxon>Planococcus</taxon>
    </lineage>
</organism>
<name>A0ABT8MZB5_9BACL</name>
<accession>A0ABT8MZB5</accession>
<comment type="caution">
    <text evidence="1">The sequence shown here is derived from an EMBL/GenBank/DDBJ whole genome shotgun (WGS) entry which is preliminary data.</text>
</comment>
<dbReference type="Pfam" id="PF20383">
    <property type="entry name" value="DUF6678"/>
    <property type="match status" value="1"/>
</dbReference>
<reference evidence="1 2" key="1">
    <citation type="submission" date="2023-06" db="EMBL/GenBank/DDBJ databases">
        <title>Novel species in genus Planococcus.</title>
        <authorList>
            <person name="Ning S."/>
        </authorList>
    </citation>
    <scope>NUCLEOTIDE SEQUENCE [LARGE SCALE GENOMIC DNA]</scope>
    <source>
        <strain evidence="1 2">N028</strain>
    </source>
</reference>
<sequence length="109" mass="13023">MKHSHYQQVMNDTKWKELRAAMYNYPDNLQWRTKDIETGYICPWDGDWFHHFKSGGYISIEWLKIKAETEELRKDLTAVLRNIHVPGEVILDVIRVYGYVKKGGFIDYL</sequence>
<keyword evidence="2" id="KW-1185">Reference proteome</keyword>